<evidence type="ECO:0000256" key="17">
    <source>
        <dbReference type="ARBA" id="ARBA00025692"/>
    </source>
</evidence>
<protein>
    <recommendedName>
        <fullName evidence="5">non-specific serine/threonine protein kinase</fullName>
        <ecNumber evidence="5">2.7.11.1</ecNumber>
    </recommendedName>
</protein>
<comment type="catalytic activity">
    <reaction evidence="19">
        <text>L-seryl-[protein] + ATP = O-phospho-L-seryl-[protein] + ADP + H(+)</text>
        <dbReference type="Rhea" id="RHEA:17989"/>
        <dbReference type="Rhea" id="RHEA-COMP:9863"/>
        <dbReference type="Rhea" id="RHEA-COMP:11604"/>
        <dbReference type="ChEBI" id="CHEBI:15378"/>
        <dbReference type="ChEBI" id="CHEBI:29999"/>
        <dbReference type="ChEBI" id="CHEBI:30616"/>
        <dbReference type="ChEBI" id="CHEBI:83421"/>
        <dbReference type="ChEBI" id="CHEBI:456216"/>
        <dbReference type="EC" id="2.7.11.1"/>
    </reaction>
</comment>
<evidence type="ECO:0000256" key="6">
    <source>
        <dbReference type="ARBA" id="ARBA00022490"/>
    </source>
</evidence>
<keyword evidence="10" id="KW-0677">Repeat</keyword>
<evidence type="ECO:0000256" key="16">
    <source>
        <dbReference type="ARBA" id="ARBA00024334"/>
    </source>
</evidence>
<dbReference type="GO" id="GO:0005856">
    <property type="term" value="C:cytoskeleton"/>
    <property type="evidence" value="ECO:0007669"/>
    <property type="project" value="UniProtKB-SubCell"/>
</dbReference>
<feature type="region of interest" description="Disordered" evidence="21">
    <location>
        <begin position="488"/>
        <end position="540"/>
    </location>
</feature>
<dbReference type="Gene3D" id="1.10.238.10">
    <property type="entry name" value="EF-hand"/>
    <property type="match status" value="1"/>
</dbReference>
<comment type="caution">
    <text evidence="24">The sequence shown here is derived from an EMBL/GenBank/DDBJ whole genome shotgun (WGS) entry which is preliminary data.</text>
</comment>
<organism evidence="24 25">
    <name type="scientific">Blepharisma stoltei</name>
    <dbReference type="NCBI Taxonomy" id="1481888"/>
    <lineage>
        <taxon>Eukaryota</taxon>
        <taxon>Sar</taxon>
        <taxon>Alveolata</taxon>
        <taxon>Ciliophora</taxon>
        <taxon>Postciliodesmatophora</taxon>
        <taxon>Heterotrichea</taxon>
        <taxon>Heterotrichida</taxon>
        <taxon>Blepharismidae</taxon>
        <taxon>Blepharisma</taxon>
    </lineage>
</organism>
<dbReference type="GO" id="GO:0004674">
    <property type="term" value="F:protein serine/threonine kinase activity"/>
    <property type="evidence" value="ECO:0007669"/>
    <property type="project" value="UniProtKB-KW"/>
</dbReference>
<feature type="compositionally biased region" description="Basic and acidic residues" evidence="21">
    <location>
        <begin position="496"/>
        <end position="507"/>
    </location>
</feature>
<dbReference type="SUPFAM" id="SSF56112">
    <property type="entry name" value="Protein kinase-like (PK-like)"/>
    <property type="match status" value="1"/>
</dbReference>
<comment type="subcellular location">
    <subcellularLocation>
        <location evidence="2">Cytoplasm</location>
        <location evidence="2">Cytoskeleton</location>
    </subcellularLocation>
</comment>
<evidence type="ECO:0000256" key="5">
    <source>
        <dbReference type="ARBA" id="ARBA00012513"/>
    </source>
</evidence>
<keyword evidence="15" id="KW-0206">Cytoskeleton</keyword>
<keyword evidence="25" id="KW-1185">Reference proteome</keyword>
<dbReference type="EC" id="2.7.11.1" evidence="5"/>
<sequence length="540" mass="62538">MGICNPKSTIKKIETFAAADPPMELVSGCRFDNIHKYYNLIRVIGYGQFGTVREATKIIDTLNPTTQAEQVRYAIKSISKEKAKGELKFLKRELEILQIVDHPNVIKMFEVFEDTQFIHIVMELCTGGDLFDHLIEKQSLTEQEVSNFIRKIILGTKHLHSLKICHRDLKPENFMLTDKSPNAELKIIDFGMSAQYGVGEMKTVAGTPYFLAPEVYSKKYGKECDYWSIGVIMYFLLSGKYPFEGKSLADVLIKTRKGEFNFMDVKWNNISDDAKDLISRLLVVDPDKRINLKLALNHKWFRSSSGQRENSLCLDVLHSIINYKAQGKLWKETMKIFAKMLTEDQIKDLREAFCRIDTHKNGFITAADIREAMKSQNYQMAAGKFQKLIESIDYIGQGKLNYEQFIMAALDKKQFINEENMWNIFKLFDHDNDGNIRINELKRILGEAGCCVSELEYGELIYEFKLKAGDEMSFEKFKEIMMCFSPEATPELGPPSREEDERRERVAMRRLSQKRFSVRRSTNDMPENRKPSESEINYLE</sequence>
<dbReference type="SMART" id="SM00054">
    <property type="entry name" value="EFh"/>
    <property type="match status" value="3"/>
</dbReference>
<name>A0AAU9K215_9CILI</name>
<keyword evidence="7" id="KW-0723">Serine/threonine-protein kinase</keyword>
<evidence type="ECO:0000256" key="14">
    <source>
        <dbReference type="ARBA" id="ARBA00022840"/>
    </source>
</evidence>
<evidence type="ECO:0000256" key="13">
    <source>
        <dbReference type="ARBA" id="ARBA00022837"/>
    </source>
</evidence>
<dbReference type="CDD" id="cd05117">
    <property type="entry name" value="STKc_CAMK"/>
    <property type="match status" value="1"/>
</dbReference>
<dbReference type="InterPro" id="IPR000719">
    <property type="entry name" value="Prot_kinase_dom"/>
</dbReference>
<dbReference type="PROSITE" id="PS00107">
    <property type="entry name" value="PROTEIN_KINASE_ATP"/>
    <property type="match status" value="1"/>
</dbReference>
<dbReference type="SMART" id="SM00220">
    <property type="entry name" value="S_TKc"/>
    <property type="match status" value="1"/>
</dbReference>
<dbReference type="Pfam" id="PF13405">
    <property type="entry name" value="EF-hand_6"/>
    <property type="match status" value="1"/>
</dbReference>
<keyword evidence="6" id="KW-0963">Cytoplasm</keyword>
<evidence type="ECO:0000313" key="24">
    <source>
        <dbReference type="EMBL" id="CAG9332055.1"/>
    </source>
</evidence>
<evidence type="ECO:0000256" key="20">
    <source>
        <dbReference type="PROSITE-ProRule" id="PRU10141"/>
    </source>
</evidence>
<keyword evidence="13" id="KW-0106">Calcium</keyword>
<comment type="similarity">
    <text evidence="3">Belongs to the centrin family.</text>
</comment>
<dbReference type="SUPFAM" id="SSF47473">
    <property type="entry name" value="EF-hand"/>
    <property type="match status" value="1"/>
</dbReference>
<evidence type="ECO:0000256" key="1">
    <source>
        <dbReference type="ARBA" id="ARBA00001946"/>
    </source>
</evidence>
<evidence type="ECO:0000256" key="12">
    <source>
        <dbReference type="ARBA" id="ARBA00022777"/>
    </source>
</evidence>
<accession>A0AAU9K215</accession>
<dbReference type="InterPro" id="IPR050205">
    <property type="entry name" value="CDPK_Ser/Thr_kinases"/>
</dbReference>
<dbReference type="Pfam" id="PF13499">
    <property type="entry name" value="EF-hand_7"/>
    <property type="match status" value="1"/>
</dbReference>
<evidence type="ECO:0000256" key="15">
    <source>
        <dbReference type="ARBA" id="ARBA00023212"/>
    </source>
</evidence>
<proteinExistence type="inferred from homology"/>
<evidence type="ECO:0000256" key="9">
    <source>
        <dbReference type="ARBA" id="ARBA00022723"/>
    </source>
</evidence>
<dbReference type="GO" id="GO:0005509">
    <property type="term" value="F:calcium ion binding"/>
    <property type="evidence" value="ECO:0007669"/>
    <property type="project" value="InterPro"/>
</dbReference>
<dbReference type="PANTHER" id="PTHR24349">
    <property type="entry name" value="SERINE/THREONINE-PROTEIN KINASE"/>
    <property type="match status" value="1"/>
</dbReference>
<dbReference type="GO" id="GO:0005524">
    <property type="term" value="F:ATP binding"/>
    <property type="evidence" value="ECO:0007669"/>
    <property type="project" value="UniProtKB-UniRule"/>
</dbReference>
<evidence type="ECO:0000256" key="19">
    <source>
        <dbReference type="ARBA" id="ARBA00048679"/>
    </source>
</evidence>
<feature type="binding site" evidence="20">
    <location>
        <position position="76"/>
    </location>
    <ligand>
        <name>ATP</name>
        <dbReference type="ChEBI" id="CHEBI:30616"/>
    </ligand>
</feature>
<evidence type="ECO:0000313" key="25">
    <source>
        <dbReference type="Proteomes" id="UP001162131"/>
    </source>
</evidence>
<feature type="domain" description="EF-hand" evidence="23">
    <location>
        <begin position="344"/>
        <end position="379"/>
    </location>
</feature>
<dbReference type="InterPro" id="IPR011009">
    <property type="entry name" value="Kinase-like_dom_sf"/>
</dbReference>
<keyword evidence="8" id="KW-0808">Transferase</keyword>
<dbReference type="InterPro" id="IPR011992">
    <property type="entry name" value="EF-hand-dom_pair"/>
</dbReference>
<keyword evidence="11 20" id="KW-0547">Nucleotide-binding</keyword>
<dbReference type="AlphaFoldDB" id="A0AAU9K215"/>
<evidence type="ECO:0000256" key="18">
    <source>
        <dbReference type="ARBA" id="ARBA00047899"/>
    </source>
</evidence>
<feature type="domain" description="EF-hand" evidence="23">
    <location>
        <begin position="416"/>
        <end position="451"/>
    </location>
</feature>
<feature type="domain" description="Protein kinase" evidence="22">
    <location>
        <begin position="38"/>
        <end position="301"/>
    </location>
</feature>
<reference evidence="24" key="1">
    <citation type="submission" date="2021-09" db="EMBL/GenBank/DDBJ databases">
        <authorList>
            <consortium name="AG Swart"/>
            <person name="Singh M."/>
            <person name="Singh A."/>
            <person name="Seah K."/>
            <person name="Emmerich C."/>
        </authorList>
    </citation>
    <scope>NUCLEOTIDE SEQUENCE</scope>
    <source>
        <strain evidence="24">ATCC30299</strain>
    </source>
</reference>
<dbReference type="Gene3D" id="1.10.510.10">
    <property type="entry name" value="Transferase(Phosphotransferase) domain 1"/>
    <property type="match status" value="1"/>
</dbReference>
<comment type="similarity">
    <text evidence="16">Belongs to the protein kinase superfamily. Ser/Thr protein kinase family. CDPK subfamily.</text>
</comment>
<comment type="function">
    <text evidence="17">Plays a fundamental role in microtubule organizing center structure and function. Component of the infraciliary lattice (ICL) and the ciliary basal bodies.</text>
</comment>
<dbReference type="Gene3D" id="3.30.200.20">
    <property type="entry name" value="Phosphorylase Kinase, domain 1"/>
    <property type="match status" value="1"/>
</dbReference>
<keyword evidence="9" id="KW-0479">Metal-binding</keyword>
<comment type="subunit">
    <text evidence="4">Monomer.</text>
</comment>
<gene>
    <name evidence="24" type="ORF">BSTOLATCC_MIC54109</name>
</gene>
<evidence type="ECO:0000256" key="11">
    <source>
        <dbReference type="ARBA" id="ARBA00022741"/>
    </source>
</evidence>
<dbReference type="InterPro" id="IPR002048">
    <property type="entry name" value="EF_hand_dom"/>
</dbReference>
<evidence type="ECO:0000256" key="10">
    <source>
        <dbReference type="ARBA" id="ARBA00022737"/>
    </source>
</evidence>
<dbReference type="FunFam" id="1.10.238.10:FF:000178">
    <property type="entry name" value="Calmodulin-2 A"/>
    <property type="match status" value="1"/>
</dbReference>
<keyword evidence="12" id="KW-0418">Kinase</keyword>
<evidence type="ECO:0000256" key="3">
    <source>
        <dbReference type="ARBA" id="ARBA00005253"/>
    </source>
</evidence>
<comment type="cofactor">
    <cofactor evidence="1">
        <name>Mg(2+)</name>
        <dbReference type="ChEBI" id="CHEBI:18420"/>
    </cofactor>
</comment>
<dbReference type="FunFam" id="1.10.510.10:FF:000571">
    <property type="entry name" value="Maternal embryonic leucine zipper kinase"/>
    <property type="match status" value="1"/>
</dbReference>
<dbReference type="EMBL" id="CAJZBQ010000053">
    <property type="protein sequence ID" value="CAG9332055.1"/>
    <property type="molecule type" value="Genomic_DNA"/>
</dbReference>
<evidence type="ECO:0000256" key="7">
    <source>
        <dbReference type="ARBA" id="ARBA00022527"/>
    </source>
</evidence>
<evidence type="ECO:0000256" key="21">
    <source>
        <dbReference type="SAM" id="MobiDB-lite"/>
    </source>
</evidence>
<dbReference type="Pfam" id="PF00069">
    <property type="entry name" value="Pkinase"/>
    <property type="match status" value="1"/>
</dbReference>
<dbReference type="InterPro" id="IPR017441">
    <property type="entry name" value="Protein_kinase_ATP_BS"/>
</dbReference>
<evidence type="ECO:0000259" key="22">
    <source>
        <dbReference type="PROSITE" id="PS50011"/>
    </source>
</evidence>
<comment type="catalytic activity">
    <reaction evidence="18">
        <text>L-threonyl-[protein] + ATP = O-phospho-L-threonyl-[protein] + ADP + H(+)</text>
        <dbReference type="Rhea" id="RHEA:46608"/>
        <dbReference type="Rhea" id="RHEA-COMP:11060"/>
        <dbReference type="Rhea" id="RHEA-COMP:11605"/>
        <dbReference type="ChEBI" id="CHEBI:15378"/>
        <dbReference type="ChEBI" id="CHEBI:30013"/>
        <dbReference type="ChEBI" id="CHEBI:30616"/>
        <dbReference type="ChEBI" id="CHEBI:61977"/>
        <dbReference type="ChEBI" id="CHEBI:456216"/>
        <dbReference type="EC" id="2.7.11.1"/>
    </reaction>
</comment>
<dbReference type="InterPro" id="IPR008271">
    <property type="entry name" value="Ser/Thr_kinase_AS"/>
</dbReference>
<keyword evidence="14 20" id="KW-0067">ATP-binding</keyword>
<evidence type="ECO:0000256" key="8">
    <source>
        <dbReference type="ARBA" id="ARBA00022679"/>
    </source>
</evidence>
<evidence type="ECO:0000256" key="4">
    <source>
        <dbReference type="ARBA" id="ARBA00011245"/>
    </source>
</evidence>
<evidence type="ECO:0000259" key="23">
    <source>
        <dbReference type="PROSITE" id="PS50222"/>
    </source>
</evidence>
<dbReference type="Proteomes" id="UP001162131">
    <property type="component" value="Unassembled WGS sequence"/>
</dbReference>
<evidence type="ECO:0000256" key="2">
    <source>
        <dbReference type="ARBA" id="ARBA00004245"/>
    </source>
</evidence>
<dbReference type="PROSITE" id="PS00108">
    <property type="entry name" value="PROTEIN_KINASE_ST"/>
    <property type="match status" value="1"/>
</dbReference>
<dbReference type="PROSITE" id="PS50011">
    <property type="entry name" value="PROTEIN_KINASE_DOM"/>
    <property type="match status" value="1"/>
</dbReference>
<dbReference type="PROSITE" id="PS50222">
    <property type="entry name" value="EF_HAND_2"/>
    <property type="match status" value="2"/>
</dbReference>
<dbReference type="FunFam" id="3.30.200.20:FF:000315">
    <property type="entry name" value="Calcium-dependent protein kinase 3"/>
    <property type="match status" value="1"/>
</dbReference>